<feature type="compositionally biased region" description="Basic and acidic residues" evidence="1">
    <location>
        <begin position="150"/>
        <end position="178"/>
    </location>
</feature>
<dbReference type="OrthoDB" id="10615043at2759"/>
<keyword evidence="3" id="KW-1185">Reference proteome</keyword>
<dbReference type="PROSITE" id="PS51257">
    <property type="entry name" value="PROKAR_LIPOPROTEIN"/>
    <property type="match status" value="1"/>
</dbReference>
<dbReference type="Proteomes" id="UP000224006">
    <property type="component" value="Chromosome VII"/>
</dbReference>
<comment type="caution">
    <text evidence="2">The sequence shown here is derived from an EMBL/GenBank/DDBJ whole genome shotgun (WGS) entry which is preliminary data.</text>
</comment>
<dbReference type="GeneID" id="40312811"/>
<dbReference type="RefSeq" id="XP_029217677.1">
    <property type="nucleotide sequence ID" value="XM_029366246.1"/>
</dbReference>
<evidence type="ECO:0000313" key="2">
    <source>
        <dbReference type="EMBL" id="PFH33668.1"/>
    </source>
</evidence>
<dbReference type="KEGG" id="bbes:BESB_078840"/>
<protein>
    <submittedName>
        <fullName evidence="2">Uncharacterized protein</fullName>
    </submittedName>
</protein>
<dbReference type="AlphaFoldDB" id="A0A2A9M596"/>
<feature type="compositionally biased region" description="Basic and acidic residues" evidence="1">
    <location>
        <begin position="105"/>
        <end position="116"/>
    </location>
</feature>
<proteinExistence type="predicted"/>
<dbReference type="VEuPathDB" id="ToxoDB:BESB_078840"/>
<dbReference type="EMBL" id="NWUJ01000008">
    <property type="protein sequence ID" value="PFH33668.1"/>
    <property type="molecule type" value="Genomic_DNA"/>
</dbReference>
<evidence type="ECO:0000313" key="3">
    <source>
        <dbReference type="Proteomes" id="UP000224006"/>
    </source>
</evidence>
<accession>A0A2A9M596</accession>
<evidence type="ECO:0000256" key="1">
    <source>
        <dbReference type="SAM" id="MobiDB-lite"/>
    </source>
</evidence>
<feature type="region of interest" description="Disordered" evidence="1">
    <location>
        <begin position="51"/>
        <end position="191"/>
    </location>
</feature>
<sequence length="290" mass="32034">MGNARYSYLSLFLSGCVISSPISIGNYSPSSIHSLSPTVLRVGAVVSGGRSALPGESENGGTSGGPVALHVPRAEQTAGKRTPRVVQQKKRADGRESGLQPGKGQRQENVEPEKGSKTSSRQRSGKRRRNRSTDPKQHSSGKRRSKKRHESQPQRDPTKREVRHDKEENDAATRDGHGQGDTPVPGCERGAADCTNVEEEKLSETPILPGLPLQKNLTHTLPPHRYDFEQYNIDLALYREMKEKARAYASDADVAEFDAMSPAKLSWFRRMWECVMVFFAGFSPPPGEQR</sequence>
<reference evidence="2 3" key="1">
    <citation type="submission" date="2017-09" db="EMBL/GenBank/DDBJ databases">
        <title>Genome sequencing of Besnoitia besnoiti strain Bb-Ger1.</title>
        <authorList>
            <person name="Schares G."/>
            <person name="Venepally P."/>
            <person name="Lorenzi H.A."/>
        </authorList>
    </citation>
    <scope>NUCLEOTIDE SEQUENCE [LARGE SCALE GENOMIC DNA]</scope>
    <source>
        <strain evidence="2 3">Bb-Ger1</strain>
    </source>
</reference>
<feature type="compositionally biased region" description="Basic residues" evidence="1">
    <location>
        <begin position="139"/>
        <end position="149"/>
    </location>
</feature>
<gene>
    <name evidence="2" type="ORF">BESB_078840</name>
</gene>
<name>A0A2A9M596_BESBE</name>
<organism evidence="2 3">
    <name type="scientific">Besnoitia besnoiti</name>
    <name type="common">Apicomplexan protozoan</name>
    <dbReference type="NCBI Taxonomy" id="94643"/>
    <lineage>
        <taxon>Eukaryota</taxon>
        <taxon>Sar</taxon>
        <taxon>Alveolata</taxon>
        <taxon>Apicomplexa</taxon>
        <taxon>Conoidasida</taxon>
        <taxon>Coccidia</taxon>
        <taxon>Eucoccidiorida</taxon>
        <taxon>Eimeriorina</taxon>
        <taxon>Sarcocystidae</taxon>
        <taxon>Besnoitia</taxon>
    </lineage>
</organism>